<feature type="compositionally biased region" description="Polar residues" evidence="8">
    <location>
        <begin position="171"/>
        <end position="180"/>
    </location>
</feature>
<reference evidence="12" key="1">
    <citation type="journal article" date="2020" name="Plant J.">
        <title>Transposons played a major role in the diversification between the closely related almond and peach genomes: results from the almond genome sequence.</title>
        <authorList>
            <person name="Alioto T."/>
            <person name="Alexiou K.G."/>
            <person name="Bardil A."/>
            <person name="Barteri F."/>
            <person name="Castanera R."/>
            <person name="Cruz F."/>
            <person name="Dhingra A."/>
            <person name="Duval H."/>
            <person name="Fernandez I Marti A."/>
            <person name="Frias L."/>
            <person name="Galan B."/>
            <person name="Garcia J.L."/>
            <person name="Howad W."/>
            <person name="Gomez-Garrido J."/>
            <person name="Gut M."/>
            <person name="Julca I."/>
            <person name="Morata J."/>
            <person name="Puigdomenech P."/>
            <person name="Ribeca P."/>
            <person name="Rubio Cabetas M.J."/>
            <person name="Vlasova A."/>
            <person name="Wirthensohn M."/>
            <person name="Garcia-Mas J."/>
            <person name="Gabaldon T."/>
            <person name="Casacuberta J.M."/>
            <person name="Arus P."/>
        </authorList>
    </citation>
    <scope>NUCLEOTIDE SEQUENCE [LARGE SCALE GENOMIC DNA]</scope>
    <source>
        <strain evidence="12">cv. Texas</strain>
    </source>
</reference>
<dbReference type="Pfam" id="PF14379">
    <property type="entry name" value="Myb_CC_LHEQLE"/>
    <property type="match status" value="1"/>
</dbReference>
<dbReference type="InterPro" id="IPR001005">
    <property type="entry name" value="SANT/Myb"/>
</dbReference>
<dbReference type="OMA" id="CNSYNSP"/>
<evidence type="ECO:0000256" key="7">
    <source>
        <dbReference type="SAM" id="Coils"/>
    </source>
</evidence>
<keyword evidence="4 7" id="KW-0175">Coiled coil</keyword>
<dbReference type="AlphaFoldDB" id="A0A5E4F9V4"/>
<dbReference type="Gene3D" id="1.10.10.60">
    <property type="entry name" value="Homeodomain-like"/>
    <property type="match status" value="1"/>
</dbReference>
<dbReference type="InterPro" id="IPR025756">
    <property type="entry name" value="Myb_CC_LHEQLE"/>
</dbReference>
<evidence type="ECO:0000259" key="9">
    <source>
        <dbReference type="Pfam" id="PF00249"/>
    </source>
</evidence>
<evidence type="ECO:0000256" key="6">
    <source>
        <dbReference type="ARBA" id="ARBA00023242"/>
    </source>
</evidence>
<dbReference type="NCBIfam" id="TIGR01557">
    <property type="entry name" value="myb_SHAQKYF"/>
    <property type="match status" value="1"/>
</dbReference>
<evidence type="ECO:0000313" key="11">
    <source>
        <dbReference type="EMBL" id="VVA24883.1"/>
    </source>
</evidence>
<gene>
    <name evidence="11" type="ORF">ALMOND_2B001956</name>
</gene>
<organism evidence="11 12">
    <name type="scientific">Prunus dulcis</name>
    <name type="common">Almond</name>
    <name type="synonym">Amygdalus dulcis</name>
    <dbReference type="NCBI Taxonomy" id="3755"/>
    <lineage>
        <taxon>Eukaryota</taxon>
        <taxon>Viridiplantae</taxon>
        <taxon>Streptophyta</taxon>
        <taxon>Embryophyta</taxon>
        <taxon>Tracheophyta</taxon>
        <taxon>Spermatophyta</taxon>
        <taxon>Magnoliopsida</taxon>
        <taxon>eudicotyledons</taxon>
        <taxon>Gunneridae</taxon>
        <taxon>Pentapetalae</taxon>
        <taxon>rosids</taxon>
        <taxon>fabids</taxon>
        <taxon>Rosales</taxon>
        <taxon>Rosaceae</taxon>
        <taxon>Amygdaloideae</taxon>
        <taxon>Amygdaleae</taxon>
        <taxon>Prunus</taxon>
    </lineage>
</organism>
<feature type="coiled-coil region" evidence="7">
    <location>
        <begin position="333"/>
        <end position="373"/>
    </location>
</feature>
<dbReference type="Gramene" id="VVA24883">
    <property type="protein sequence ID" value="VVA24883"/>
    <property type="gene ID" value="Prudul26B001956"/>
</dbReference>
<evidence type="ECO:0000256" key="2">
    <source>
        <dbReference type="ARBA" id="ARBA00006783"/>
    </source>
</evidence>
<protein>
    <submittedName>
        <fullName evidence="11">PREDICTED: myb</fullName>
    </submittedName>
</protein>
<feature type="domain" description="Myb-like" evidence="9">
    <location>
        <begin position="250"/>
        <end position="299"/>
    </location>
</feature>
<dbReference type="FunCoup" id="A0A5E4F9V4">
    <property type="interactions" value="1"/>
</dbReference>
<evidence type="ECO:0000256" key="5">
    <source>
        <dbReference type="ARBA" id="ARBA00023163"/>
    </source>
</evidence>
<evidence type="ECO:0000259" key="10">
    <source>
        <dbReference type="Pfam" id="PF14379"/>
    </source>
</evidence>
<feature type="region of interest" description="Disordered" evidence="8">
    <location>
        <begin position="104"/>
        <end position="126"/>
    </location>
</feature>
<feature type="region of interest" description="Disordered" evidence="8">
    <location>
        <begin position="140"/>
        <end position="159"/>
    </location>
</feature>
<dbReference type="GO" id="GO:0003700">
    <property type="term" value="F:DNA-binding transcription factor activity"/>
    <property type="evidence" value="ECO:0007669"/>
    <property type="project" value="InterPro"/>
</dbReference>
<keyword evidence="3" id="KW-0805">Transcription regulation</keyword>
<dbReference type="PANTHER" id="PTHR31499:SF80">
    <property type="entry name" value="HTH MYB-TYPE DOMAIN-CONTAINING PROTEIN"/>
    <property type="match status" value="1"/>
</dbReference>
<evidence type="ECO:0000256" key="1">
    <source>
        <dbReference type="ARBA" id="ARBA00004123"/>
    </source>
</evidence>
<keyword evidence="6" id="KW-0539">Nucleus</keyword>
<feature type="compositionally biased region" description="Polar residues" evidence="8">
    <location>
        <begin position="395"/>
        <end position="427"/>
    </location>
</feature>
<dbReference type="InParanoid" id="A0A5E4F9V4"/>
<feature type="domain" description="MYB-CC type transcription factor LHEQLE-containing" evidence="10">
    <location>
        <begin position="331"/>
        <end position="377"/>
    </location>
</feature>
<dbReference type="InterPro" id="IPR009057">
    <property type="entry name" value="Homeodomain-like_sf"/>
</dbReference>
<accession>A0A5E4F9V4</accession>
<evidence type="ECO:0000313" key="12">
    <source>
        <dbReference type="Proteomes" id="UP000327085"/>
    </source>
</evidence>
<dbReference type="Pfam" id="PF00249">
    <property type="entry name" value="Myb_DNA-binding"/>
    <property type="match status" value="1"/>
</dbReference>
<comment type="similarity">
    <text evidence="2">Belongs to the MYB-CC family.</text>
</comment>
<keyword evidence="5" id="KW-0804">Transcription</keyword>
<name>A0A5E4F9V4_PRUDU</name>
<dbReference type="PANTHER" id="PTHR31499">
    <property type="entry name" value="MYB FAMILY TRANSCRIPTION FACTOR PHL11"/>
    <property type="match status" value="1"/>
</dbReference>
<dbReference type="InterPro" id="IPR006447">
    <property type="entry name" value="Myb_dom_plants"/>
</dbReference>
<feature type="region of interest" description="Disordered" evidence="8">
    <location>
        <begin position="387"/>
        <end position="435"/>
    </location>
</feature>
<dbReference type="InterPro" id="IPR046955">
    <property type="entry name" value="PHR1-like"/>
</dbReference>
<evidence type="ECO:0000256" key="8">
    <source>
        <dbReference type="SAM" id="MobiDB-lite"/>
    </source>
</evidence>
<dbReference type="EMBL" id="CABIKO010000088">
    <property type="protein sequence ID" value="VVA24883.1"/>
    <property type="molecule type" value="Genomic_DNA"/>
</dbReference>
<proteinExistence type="inferred from homology"/>
<dbReference type="FunFam" id="1.10.10.60:FF:000002">
    <property type="entry name" value="Myb family transcription factor"/>
    <property type="match status" value="1"/>
</dbReference>
<dbReference type="Proteomes" id="UP000327085">
    <property type="component" value="Chromosome 7"/>
</dbReference>
<comment type="subcellular location">
    <subcellularLocation>
        <location evidence="1">Nucleus</location>
    </subcellularLocation>
</comment>
<feature type="region of interest" description="Disordered" evidence="8">
    <location>
        <begin position="214"/>
        <end position="245"/>
    </location>
</feature>
<dbReference type="GO" id="GO:0005634">
    <property type="term" value="C:nucleus"/>
    <property type="evidence" value="ECO:0007669"/>
    <property type="project" value="UniProtKB-SubCell"/>
</dbReference>
<evidence type="ECO:0000256" key="4">
    <source>
        <dbReference type="ARBA" id="ARBA00023054"/>
    </source>
</evidence>
<dbReference type="SUPFAM" id="SSF46689">
    <property type="entry name" value="Homeodomain-like"/>
    <property type="match status" value="1"/>
</dbReference>
<dbReference type="GO" id="GO:0003677">
    <property type="term" value="F:DNA binding"/>
    <property type="evidence" value="ECO:0007669"/>
    <property type="project" value="InterPro"/>
</dbReference>
<sequence>MNAQKIDCQERIIQQSHGLISDFNFEVGSQSSQIFDLQQQAWNMGIWVQQPTEDQPNMSQLQSHGLPRSPSSIMSGFESPASAFYATERCMGFSQYHSQFGNSQFPSGQTYNESYSSMDSSEQADPNLDIRNTLQSIVKSQPSSYHQYQKSSEKPNQIPLQSNNLFEHQQNKLQGESTASVRRPSLSLPPKENQDQAGGCNSFSTSPVTQLSFFPQQGKQSPRISSGNVSTTYGDSPSTSPVLSSKTRIRWNQDLHEKFVECVNRLGGADKATPKAILKMMCLDGLTIFHVKSHLQKYRIAKYLPDTAEGKSEKRTTLNVEPQLDMKTGLHIKEALQLQLDAQRRLHEQLEIQRNLQCRIEEQRKQLEKMFDLQQKTSNNLLKTQNLDIPCNEDGPSNSLCDTQVSASEGSGNTQLSIQDKSAQESKLFNAHSRT</sequence>
<evidence type="ECO:0000256" key="3">
    <source>
        <dbReference type="ARBA" id="ARBA00023015"/>
    </source>
</evidence>
<feature type="region of interest" description="Disordered" evidence="8">
    <location>
        <begin position="171"/>
        <end position="202"/>
    </location>
</feature>